<protein>
    <recommendedName>
        <fullName evidence="3">Xylanolytic transcriptional activator regulatory domain-containing protein</fullName>
    </recommendedName>
</protein>
<dbReference type="InterPro" id="IPR053230">
    <property type="entry name" value="Trans_reg_galc"/>
</dbReference>
<accession>A0A7R7XIB7</accession>
<gene>
    <name evidence="4" type="ORF">APUU_21915S</name>
</gene>
<reference evidence="4" key="2">
    <citation type="submission" date="2021-02" db="EMBL/GenBank/DDBJ databases">
        <title>Aspergillus puulaauensis MK2 genome sequence.</title>
        <authorList>
            <person name="Futagami T."/>
            <person name="Mori K."/>
            <person name="Kadooka C."/>
            <person name="Tanaka T."/>
        </authorList>
    </citation>
    <scope>NUCLEOTIDE SEQUENCE</scope>
    <source>
        <strain evidence="4">MK2</strain>
    </source>
</reference>
<feature type="domain" description="Xylanolytic transcriptional activator regulatory" evidence="3">
    <location>
        <begin position="170"/>
        <end position="243"/>
    </location>
</feature>
<evidence type="ECO:0000313" key="5">
    <source>
        <dbReference type="Proteomes" id="UP000654913"/>
    </source>
</evidence>
<feature type="region of interest" description="Disordered" evidence="2">
    <location>
        <begin position="554"/>
        <end position="587"/>
    </location>
</feature>
<keyword evidence="1" id="KW-0539">Nucleus</keyword>
<organism evidence="4 5">
    <name type="scientific">Aspergillus puulaauensis</name>
    <dbReference type="NCBI Taxonomy" id="1220207"/>
    <lineage>
        <taxon>Eukaryota</taxon>
        <taxon>Fungi</taxon>
        <taxon>Dikarya</taxon>
        <taxon>Ascomycota</taxon>
        <taxon>Pezizomycotina</taxon>
        <taxon>Eurotiomycetes</taxon>
        <taxon>Eurotiomycetidae</taxon>
        <taxon>Eurotiales</taxon>
        <taxon>Aspergillaceae</taxon>
        <taxon>Aspergillus</taxon>
    </lineage>
</organism>
<dbReference type="OrthoDB" id="5296287at2759"/>
<dbReference type="PANTHER" id="PTHR47654:SF3">
    <property type="entry name" value="ZN(II)2CYS6 TRANSCRIPTION FACTOR (EUROFUNG)"/>
    <property type="match status" value="1"/>
</dbReference>
<name>A0A7R7XIB7_9EURO</name>
<dbReference type="GO" id="GO:0006351">
    <property type="term" value="P:DNA-templated transcription"/>
    <property type="evidence" value="ECO:0007669"/>
    <property type="project" value="InterPro"/>
</dbReference>
<dbReference type="RefSeq" id="XP_041553677.1">
    <property type="nucleotide sequence ID" value="XM_041700721.1"/>
</dbReference>
<dbReference type="PANTHER" id="PTHR47654">
    <property type="entry name" value="ZN(II)2CYS6 TRANSCRIPTION FACTOR (EUROFUNG)-RELATED"/>
    <property type="match status" value="1"/>
</dbReference>
<evidence type="ECO:0000259" key="3">
    <source>
        <dbReference type="SMART" id="SM00906"/>
    </source>
</evidence>
<evidence type="ECO:0000256" key="2">
    <source>
        <dbReference type="SAM" id="MobiDB-lite"/>
    </source>
</evidence>
<reference evidence="4" key="1">
    <citation type="submission" date="2021-01" db="EMBL/GenBank/DDBJ databases">
        <authorList>
            <consortium name="Aspergillus puulaauensis MK2 genome sequencing consortium"/>
            <person name="Kazuki M."/>
            <person name="Futagami T."/>
        </authorList>
    </citation>
    <scope>NUCLEOTIDE SEQUENCE</scope>
    <source>
        <strain evidence="4">MK2</strain>
    </source>
</reference>
<keyword evidence="5" id="KW-1185">Reference proteome</keyword>
<evidence type="ECO:0000313" key="4">
    <source>
        <dbReference type="EMBL" id="BCS21483.1"/>
    </source>
</evidence>
<dbReference type="GeneID" id="64971488"/>
<proteinExistence type="predicted"/>
<dbReference type="KEGG" id="apuu:APUU_21915S"/>
<dbReference type="CDD" id="cd12148">
    <property type="entry name" value="fungal_TF_MHR"/>
    <property type="match status" value="1"/>
</dbReference>
<dbReference type="Pfam" id="PF04082">
    <property type="entry name" value="Fungal_trans"/>
    <property type="match status" value="1"/>
</dbReference>
<feature type="region of interest" description="Disordered" evidence="2">
    <location>
        <begin position="1"/>
        <end position="24"/>
    </location>
</feature>
<dbReference type="GO" id="GO:0003677">
    <property type="term" value="F:DNA binding"/>
    <property type="evidence" value="ECO:0007669"/>
    <property type="project" value="InterPro"/>
</dbReference>
<sequence length="628" mass="70149">MQKLETEATKLNHESRQLASPAEKEPVASMSYHVDFLHIADSLPVEPRLLPPRPWAGRLVNIFFESIAPSFPLINKPLFASQFSYAYSSSAEPTQKWLAVLNLIFAVSSKYYQLAEPVAGKDVDDRIFLSRAISLNTSHNLAADHADLHQVQVELLLAIYYMAAGQINRSWHTNGRAARSATSLGLNLRALGDQIDPVSKETRTRIWWCIFSLEHLLAGMTGRSSCVDYRSISLYPPVPYDDSMFHFPELEELLGNTALREERLQWTIYASGSELKARTRWFQTISPTPSLYFFHLVDLSMITHAAVATIYSLATTKDNISGQSGIHPYQEKLQTWLSNLHPSFAFTNSHDTPVLSHNNRYQVSLALAYYSSQIIISRPCLTRPDMKEGTNIRFPRSRFGNDTARTCVHSALSLISILPETPSIEWLLNITPWWCVLHFLMQALTVLLIQLSIGPVPFLGNHGEGEQAGQGDTDPNITAPENQMPEIILFASKKALRWLHSLAKNDLSSHRAFQISESFIRRIGRAKGLDLSDIPDSADLVGYAPSAFSSGDVHPWAQSAMQPGSGEPLSRQRSAERPQGASRSTSHTSIMHDAAVINWGPDCTVYEAEYERQQESSALDPALFSVDM</sequence>
<dbReference type="GO" id="GO:0008270">
    <property type="term" value="F:zinc ion binding"/>
    <property type="evidence" value="ECO:0007669"/>
    <property type="project" value="InterPro"/>
</dbReference>
<dbReference type="SMART" id="SM00906">
    <property type="entry name" value="Fungal_trans"/>
    <property type="match status" value="1"/>
</dbReference>
<evidence type="ECO:0000256" key="1">
    <source>
        <dbReference type="ARBA" id="ARBA00023242"/>
    </source>
</evidence>
<dbReference type="EMBL" id="AP024444">
    <property type="protein sequence ID" value="BCS21483.1"/>
    <property type="molecule type" value="Genomic_DNA"/>
</dbReference>
<dbReference type="AlphaFoldDB" id="A0A7R7XIB7"/>
<dbReference type="Proteomes" id="UP000654913">
    <property type="component" value="Chromosome 2"/>
</dbReference>
<dbReference type="InterPro" id="IPR007219">
    <property type="entry name" value="XnlR_reg_dom"/>
</dbReference>